<dbReference type="EMBL" id="HBNR01067323">
    <property type="protein sequence ID" value="CAE4640069.1"/>
    <property type="molecule type" value="Transcribed_RNA"/>
</dbReference>
<feature type="compositionally biased region" description="Pro residues" evidence="1">
    <location>
        <begin position="839"/>
        <end position="857"/>
    </location>
</feature>
<feature type="region of interest" description="Disordered" evidence="1">
    <location>
        <begin position="691"/>
        <end position="866"/>
    </location>
</feature>
<accession>A0A7S4SCK4</accession>
<evidence type="ECO:0000256" key="1">
    <source>
        <dbReference type="SAM" id="MobiDB-lite"/>
    </source>
</evidence>
<feature type="compositionally biased region" description="Polar residues" evidence="1">
    <location>
        <begin position="113"/>
        <end position="124"/>
    </location>
</feature>
<dbReference type="InterPro" id="IPR002035">
    <property type="entry name" value="VWF_A"/>
</dbReference>
<proteinExistence type="predicted"/>
<dbReference type="Gene3D" id="3.40.50.410">
    <property type="entry name" value="von Willebrand factor, type A domain"/>
    <property type="match status" value="1"/>
</dbReference>
<feature type="domain" description="VWFA" evidence="2">
    <location>
        <begin position="389"/>
        <end position="539"/>
    </location>
</feature>
<feature type="compositionally biased region" description="Acidic residues" evidence="1">
    <location>
        <begin position="148"/>
        <end position="160"/>
    </location>
</feature>
<dbReference type="SUPFAM" id="SSF53300">
    <property type="entry name" value="vWA-like"/>
    <property type="match status" value="1"/>
</dbReference>
<feature type="region of interest" description="Disordered" evidence="1">
    <location>
        <begin position="113"/>
        <end position="135"/>
    </location>
</feature>
<feature type="compositionally biased region" description="Low complexity" evidence="1">
    <location>
        <begin position="782"/>
        <end position="838"/>
    </location>
</feature>
<sequence length="866" mass="93709">MMGPPSAASDGGRRIRLNVSATLDNEAASKFLVVVGEHAGMQELVAKIQQALHKQGLNLYVGRLLNGLRAVLPDDEAVGDVLRDSEEITAVLSATQRPARPLAVSCQATRMESTQLPAGSSGSATLLPPGPAETLPVSSVIRLPQEALDADSSDSEEGQEDAAAAVAEGEGEEVPPRPVEEDYPPLPVVRPGVPEGADLIPGPSEALEAEQMPYEVIQVDHPCDPLPPPTTYDSDWLAENLTPKLREFVYSHRQEDRRTEPKYVPSIGKFVGARFYDASGAFVSVFMRPQTACGSDPSATMPVHYHIAKSDLLCFQRRVEGQIERIQQHLDLFKASMRGLKSLLDKGMSEGDHVNVMLPQSYQVFEEVEASNLEADRPLLPKIGGSRPVLLVDTSGDLGRHHLPYVKGALKRALHAHLPAKTSFQFVRFAALSGEPRPWATEMAPPTKASLQAAEEWIDGLAPVSSGRLLDGLRCALAHDMCDEVVLISSAETERMRHDDVLSGVRAINTREVAIDTVGIDPEPHGELLLRNIAERNHGDFMLKTFGGQKVKGAAYCSQDAKWTSWRTNLVTEKTKQLSDSFKKQKMSIGSQLGIIEVMQREEAQREVRWRDEWRCAQRLIVSSEVPKEAPLDRDGVKELERRTARTVKERVGGGFLYQTDELDLGLERLFEHKSTVPWTEHSDTVAAGPKVFVGEPSQPRVPRRLPVGPGDGVSSHSSCSLEAPPRPPLRLSRAGTGSSRSSGASCATGAQNPWGQAGGSCSERLRRQTPQRASRSRGHIPRAASADRAAGVAAPPRRSARSKTPPARRPPATAGRSGAAAVPAQGPFEAPPEAAAPLAPPPPPPRPVLTPGPATPPAVERRWSF</sequence>
<evidence type="ECO:0000313" key="3">
    <source>
        <dbReference type="EMBL" id="CAE4640069.1"/>
    </source>
</evidence>
<name>A0A7S4SCK4_9DINO</name>
<feature type="region of interest" description="Disordered" evidence="1">
    <location>
        <begin position="147"/>
        <end position="185"/>
    </location>
</feature>
<gene>
    <name evidence="3" type="ORF">AMON00008_LOCUS47601</name>
</gene>
<organism evidence="3">
    <name type="scientific">Alexandrium monilatum</name>
    <dbReference type="NCBI Taxonomy" id="311494"/>
    <lineage>
        <taxon>Eukaryota</taxon>
        <taxon>Sar</taxon>
        <taxon>Alveolata</taxon>
        <taxon>Dinophyceae</taxon>
        <taxon>Gonyaulacales</taxon>
        <taxon>Pyrocystaceae</taxon>
        <taxon>Alexandrium</taxon>
    </lineage>
</organism>
<dbReference type="InterPro" id="IPR036465">
    <property type="entry name" value="vWFA_dom_sf"/>
</dbReference>
<evidence type="ECO:0000259" key="2">
    <source>
        <dbReference type="Pfam" id="PF13768"/>
    </source>
</evidence>
<dbReference type="AlphaFoldDB" id="A0A7S4SCK4"/>
<protein>
    <recommendedName>
        <fullName evidence="2">VWFA domain-containing protein</fullName>
    </recommendedName>
</protein>
<dbReference type="Pfam" id="PF13768">
    <property type="entry name" value="VWA_3"/>
    <property type="match status" value="1"/>
</dbReference>
<feature type="compositionally biased region" description="Low complexity" evidence="1">
    <location>
        <begin position="730"/>
        <end position="751"/>
    </location>
</feature>
<reference evidence="3" key="1">
    <citation type="submission" date="2021-01" db="EMBL/GenBank/DDBJ databases">
        <authorList>
            <person name="Corre E."/>
            <person name="Pelletier E."/>
            <person name="Niang G."/>
            <person name="Scheremetjew M."/>
            <person name="Finn R."/>
            <person name="Kale V."/>
            <person name="Holt S."/>
            <person name="Cochrane G."/>
            <person name="Meng A."/>
            <person name="Brown T."/>
            <person name="Cohen L."/>
        </authorList>
    </citation>
    <scope>NUCLEOTIDE SEQUENCE</scope>
    <source>
        <strain evidence="3">CCMP3105</strain>
    </source>
</reference>